<protein>
    <recommendedName>
        <fullName evidence="2">Copper amine oxidase-like N-terminal domain-containing protein</fullName>
    </recommendedName>
</protein>
<dbReference type="Pfam" id="PF07833">
    <property type="entry name" value="Cu_amine_oxidN1"/>
    <property type="match status" value="1"/>
</dbReference>
<evidence type="ECO:0000259" key="2">
    <source>
        <dbReference type="Pfam" id="PF07833"/>
    </source>
</evidence>
<dbReference type="InterPro" id="IPR036582">
    <property type="entry name" value="Mao_N_sf"/>
</dbReference>
<feature type="domain" description="Copper amine oxidase-like N-terminal" evidence="2">
    <location>
        <begin position="82"/>
        <end position="177"/>
    </location>
</feature>
<gene>
    <name evidence="3" type="ORF">CARN1_1657</name>
</gene>
<sequence length="442" mass="47141">MKRLSTGALAALIVALSGLNAVAASSKTQAPGNNGHKVVADSMAGMPSANFGTPPTGSIPILFNDHHVYTKPDLMKQGRVLAAIVRGGTILVPLRSMFEQMGATVSYNAATKAITVSKPGAEVKLTVGSRVAMINGEERSLDVPPMLYKGSVVVPIRVISESMGAYVQWVPEQKVVVVRYVVPTPAPTEAPATPAPVETPMPTPPPTPTPAPVVHQATQEHFIAGDYIASPKVYNEFSPGNSGKNGSYDFRGAYEFSAFNLPWMIEGDFRSYQYPHNCTSANPAPAGDQCNVTTIGNTGQTYVPAFTARDRDAEVRLGLKVADPRLYIGVGYLYRTTNYGYPTQKGFGFGAEKLPDLNRGFSLYGSAWYYPNVKGNFIDPGTGLGYTLGYNLLKYQIGAAITIPKSPIFIDLGFVGDTGRNKTNAPSGFTHAGPYIGLGLSF</sequence>
<feature type="compositionally biased region" description="Pro residues" evidence="1">
    <location>
        <begin position="188"/>
        <end position="211"/>
    </location>
</feature>
<dbReference type="Gene3D" id="3.30.457.10">
    <property type="entry name" value="Copper amine oxidase-like, N-terminal domain"/>
    <property type="match status" value="1"/>
</dbReference>
<organism evidence="3">
    <name type="scientific">mine drainage metagenome</name>
    <dbReference type="NCBI Taxonomy" id="410659"/>
    <lineage>
        <taxon>unclassified sequences</taxon>
        <taxon>metagenomes</taxon>
        <taxon>ecological metagenomes</taxon>
    </lineage>
</organism>
<dbReference type="SUPFAM" id="SSF55383">
    <property type="entry name" value="Copper amine oxidase, domain N"/>
    <property type="match status" value="1"/>
</dbReference>
<feature type="region of interest" description="Disordered" evidence="1">
    <location>
        <begin position="188"/>
        <end position="212"/>
    </location>
</feature>
<dbReference type="InterPro" id="IPR012854">
    <property type="entry name" value="Cu_amine_oxidase-like_N"/>
</dbReference>
<proteinExistence type="predicted"/>
<reference evidence="3" key="1">
    <citation type="submission" date="2009-10" db="EMBL/GenBank/DDBJ databases">
        <title>Diversity of trophic interactions inside an arsenic-rich microbial ecosystem.</title>
        <authorList>
            <person name="Bertin P.N."/>
            <person name="Heinrich-Salmeron A."/>
            <person name="Pelletier E."/>
            <person name="Goulhen-Chollet F."/>
            <person name="Arsene-Ploetze F."/>
            <person name="Gallien S."/>
            <person name="Calteau A."/>
            <person name="Vallenet D."/>
            <person name="Casiot C."/>
            <person name="Chane-Woon-Ming B."/>
            <person name="Giloteaux L."/>
            <person name="Barakat M."/>
            <person name="Bonnefoy V."/>
            <person name="Bruneel O."/>
            <person name="Chandler M."/>
            <person name="Cleiss J."/>
            <person name="Duran R."/>
            <person name="Elbaz-Poulichet F."/>
            <person name="Fonknechten N."/>
            <person name="Lauga B."/>
            <person name="Mornico D."/>
            <person name="Ortet P."/>
            <person name="Schaeffer C."/>
            <person name="Siguier P."/>
            <person name="Alexander Thil Smith A."/>
            <person name="Van Dorsselaer A."/>
            <person name="Weissenbach J."/>
            <person name="Medigue C."/>
            <person name="Le Paslier D."/>
        </authorList>
    </citation>
    <scope>NUCLEOTIDE SEQUENCE</scope>
</reference>
<accession>E6PDM0</accession>
<dbReference type="EMBL" id="CABL01000002">
    <property type="protein sequence ID" value="CBH74555.1"/>
    <property type="molecule type" value="Genomic_DNA"/>
</dbReference>
<comment type="caution">
    <text evidence="3">The sequence shown here is derived from an EMBL/GenBank/DDBJ whole genome shotgun (WGS) entry which is preliminary data.</text>
</comment>
<evidence type="ECO:0000313" key="3">
    <source>
        <dbReference type="EMBL" id="CBH74555.1"/>
    </source>
</evidence>
<evidence type="ECO:0000256" key="1">
    <source>
        <dbReference type="SAM" id="MobiDB-lite"/>
    </source>
</evidence>
<name>E6PDM0_9ZZZZ</name>
<dbReference type="AlphaFoldDB" id="E6PDM0"/>